<dbReference type="RefSeq" id="WP_182844137.1">
    <property type="nucleotide sequence ID" value="NZ_JACJIA010000004.1"/>
</dbReference>
<dbReference type="AlphaFoldDB" id="A0A7W3LP81"/>
<dbReference type="Proteomes" id="UP000572680">
    <property type="component" value="Unassembled WGS sequence"/>
</dbReference>
<protein>
    <submittedName>
        <fullName evidence="2">Uncharacterized protein</fullName>
    </submittedName>
</protein>
<dbReference type="Pfam" id="PF14440">
    <property type="entry name" value="XOO_2897-deam"/>
    <property type="match status" value="1"/>
</dbReference>
<evidence type="ECO:0000256" key="1">
    <source>
        <dbReference type="SAM" id="MobiDB-lite"/>
    </source>
</evidence>
<organism evidence="2 3">
    <name type="scientific">Actinomadura namibiensis</name>
    <dbReference type="NCBI Taxonomy" id="182080"/>
    <lineage>
        <taxon>Bacteria</taxon>
        <taxon>Bacillati</taxon>
        <taxon>Actinomycetota</taxon>
        <taxon>Actinomycetes</taxon>
        <taxon>Streptosporangiales</taxon>
        <taxon>Thermomonosporaceae</taxon>
        <taxon>Actinomadura</taxon>
    </lineage>
</organism>
<dbReference type="InterPro" id="IPR025851">
    <property type="entry name" value="SUKH-4"/>
</dbReference>
<feature type="compositionally biased region" description="Pro residues" evidence="1">
    <location>
        <begin position="127"/>
        <end position="147"/>
    </location>
</feature>
<evidence type="ECO:0000313" key="3">
    <source>
        <dbReference type="Proteomes" id="UP000572680"/>
    </source>
</evidence>
<feature type="region of interest" description="Disordered" evidence="1">
    <location>
        <begin position="1"/>
        <end position="21"/>
    </location>
</feature>
<dbReference type="SUPFAM" id="SSF56655">
    <property type="entry name" value="Carbohydrate phosphatase"/>
    <property type="match status" value="1"/>
</dbReference>
<keyword evidence="3" id="KW-1185">Reference proteome</keyword>
<feature type="region of interest" description="Disordered" evidence="1">
    <location>
        <begin position="124"/>
        <end position="149"/>
    </location>
</feature>
<evidence type="ECO:0000313" key="2">
    <source>
        <dbReference type="EMBL" id="MBA8951816.1"/>
    </source>
</evidence>
<dbReference type="Pfam" id="PF14435">
    <property type="entry name" value="SUKH-4"/>
    <property type="match status" value="1"/>
</dbReference>
<dbReference type="EMBL" id="JACJIA010000004">
    <property type="protein sequence ID" value="MBA8951816.1"/>
    <property type="molecule type" value="Genomic_DNA"/>
</dbReference>
<sequence>MQQRGHAPAEEPVVGPGNSMAVRYRTPDGGEAFVAKLSGPGMPPPFWQVWEEFERLGVPSEAVLAVHSELAFCRLPGCYCEAVLARIAPPDAEFSHSEDYGATRAERAAAVATVARYAARTALAAGQPPPPGPSPVPPPADVPPAAPLGPDRLNELLTRVFGHGAVHRYTPAEVSAAGLAPHVAADLTGAGLPMRIPYLFDLGPLRPMADALGRTGAPHAGRFADLWAFGGDGMCVLGVGADDGRVRAVDPYEGTARFVNGDVAAFARSLALLTRGRQRMAAARDPYLVGKVVAGLQEQLAGIDREALREEDHWWSLIVEQLWHGLL</sequence>
<reference evidence="2 3" key="1">
    <citation type="submission" date="2020-08" db="EMBL/GenBank/DDBJ databases">
        <title>Genomic Encyclopedia of Type Strains, Phase IV (KMG-IV): sequencing the most valuable type-strain genomes for metagenomic binning, comparative biology and taxonomic classification.</title>
        <authorList>
            <person name="Goeker M."/>
        </authorList>
    </citation>
    <scope>NUCLEOTIDE SEQUENCE [LARGE SCALE GENOMIC DNA]</scope>
    <source>
        <strain evidence="2 3">DSM 44197</strain>
    </source>
</reference>
<comment type="caution">
    <text evidence="2">The sequence shown here is derived from an EMBL/GenBank/DDBJ whole genome shotgun (WGS) entry which is preliminary data.</text>
</comment>
<dbReference type="InterPro" id="IPR032722">
    <property type="entry name" value="Deaminase_XOO_2897"/>
</dbReference>
<gene>
    <name evidence="2" type="ORF">HNR61_003456</name>
</gene>
<accession>A0A7W3LP81</accession>
<name>A0A7W3LP81_ACTNM</name>
<proteinExistence type="predicted"/>